<gene>
    <name evidence="2" type="ORF">U1T56_20755</name>
</gene>
<organism evidence="2 3">
    <name type="scientific">Benzoatithermus flavus</name>
    <dbReference type="NCBI Taxonomy" id="3108223"/>
    <lineage>
        <taxon>Bacteria</taxon>
        <taxon>Pseudomonadati</taxon>
        <taxon>Pseudomonadota</taxon>
        <taxon>Alphaproteobacteria</taxon>
        <taxon>Geminicoccales</taxon>
        <taxon>Geminicoccaceae</taxon>
        <taxon>Benzoatithermus</taxon>
    </lineage>
</organism>
<feature type="signal peptide" evidence="1">
    <location>
        <begin position="1"/>
        <end position="19"/>
    </location>
</feature>
<dbReference type="PROSITE" id="PS51257">
    <property type="entry name" value="PROKAR_LIPOPROTEIN"/>
    <property type="match status" value="1"/>
</dbReference>
<dbReference type="EMBL" id="JBBLZC010000030">
    <property type="protein sequence ID" value="MEK0085591.1"/>
    <property type="molecule type" value="Genomic_DNA"/>
</dbReference>
<evidence type="ECO:0000313" key="3">
    <source>
        <dbReference type="Proteomes" id="UP001375743"/>
    </source>
</evidence>
<protein>
    <recommendedName>
        <fullName evidence="4">Lipoprotein</fullName>
    </recommendedName>
</protein>
<evidence type="ECO:0000256" key="1">
    <source>
        <dbReference type="SAM" id="SignalP"/>
    </source>
</evidence>
<accession>A0ABU8XXG5</accession>
<proteinExistence type="predicted"/>
<evidence type="ECO:0000313" key="2">
    <source>
        <dbReference type="EMBL" id="MEK0085591.1"/>
    </source>
</evidence>
<dbReference type="Proteomes" id="UP001375743">
    <property type="component" value="Unassembled WGS sequence"/>
</dbReference>
<evidence type="ECO:0008006" key="4">
    <source>
        <dbReference type="Google" id="ProtNLM"/>
    </source>
</evidence>
<dbReference type="RefSeq" id="WP_418161441.1">
    <property type="nucleotide sequence ID" value="NZ_JBBLZC010000030.1"/>
</dbReference>
<comment type="caution">
    <text evidence="2">The sequence shown here is derived from an EMBL/GenBank/DDBJ whole genome shotgun (WGS) entry which is preliminary data.</text>
</comment>
<feature type="chain" id="PRO_5047496424" description="Lipoprotein" evidence="1">
    <location>
        <begin position="20"/>
        <end position="168"/>
    </location>
</feature>
<keyword evidence="3" id="KW-1185">Reference proteome</keyword>
<name>A0ABU8XXG5_9PROT</name>
<sequence length="168" mass="17979">MAEARNGPLLALGCLLALAGCVDMFTASSAPVIARWQGDTRPAPEGTAIVWHGTTTAGSTTAAVCAPLAFDVTVHRDPLTIPAAVNGRAYPTTAPEGVGQHVSGALTSWWIEGYQNSDNFVELESKMQRPVFFRARPYSVWRGIQDGNRIVLVESGSPCGRELVLTRR</sequence>
<keyword evidence="1" id="KW-0732">Signal</keyword>
<reference evidence="2 3" key="1">
    <citation type="submission" date="2024-01" db="EMBL/GenBank/DDBJ databases">
        <title>Multi-omics insights into the function and evolution of sodium benzoate biodegradation pathways in Benzoatithermus flavus gen. nov., sp. nov. from hot spring.</title>
        <authorList>
            <person name="Hu C.-J."/>
            <person name="Li W.-J."/>
        </authorList>
    </citation>
    <scope>NUCLEOTIDE SEQUENCE [LARGE SCALE GENOMIC DNA]</scope>
    <source>
        <strain evidence="2 3">SYSU G07066</strain>
    </source>
</reference>